<evidence type="ECO:0000313" key="4">
    <source>
        <dbReference type="Proteomes" id="UP001153636"/>
    </source>
</evidence>
<proteinExistence type="inferred from homology"/>
<gene>
    <name evidence="3" type="ORF">PSYICH_LOCUS12554</name>
</gene>
<keyword evidence="2" id="KW-0106">Calcium</keyword>
<comment type="function">
    <text evidence="2">May mediate accelerated ATP-independent bidirectional transbilayer migration of phospholipids upon binding calcium ions that results in a loss of phospholipid asymmetry in the plasma membrane.</text>
</comment>
<dbReference type="InterPro" id="IPR005552">
    <property type="entry name" value="Scramblase"/>
</dbReference>
<comment type="similarity">
    <text evidence="1 2">Belongs to the phospholipid scramblase family.</text>
</comment>
<comment type="cofactor">
    <cofactor evidence="2">
        <name>Ca(2+)</name>
        <dbReference type="ChEBI" id="CHEBI:29108"/>
    </cofactor>
</comment>
<evidence type="ECO:0000256" key="2">
    <source>
        <dbReference type="RuleBase" id="RU363116"/>
    </source>
</evidence>
<organism evidence="3 4">
    <name type="scientific">Psylliodes chrysocephalus</name>
    <dbReference type="NCBI Taxonomy" id="3402493"/>
    <lineage>
        <taxon>Eukaryota</taxon>
        <taxon>Metazoa</taxon>
        <taxon>Ecdysozoa</taxon>
        <taxon>Arthropoda</taxon>
        <taxon>Hexapoda</taxon>
        <taxon>Insecta</taxon>
        <taxon>Pterygota</taxon>
        <taxon>Neoptera</taxon>
        <taxon>Endopterygota</taxon>
        <taxon>Coleoptera</taxon>
        <taxon>Polyphaga</taxon>
        <taxon>Cucujiformia</taxon>
        <taxon>Chrysomeloidea</taxon>
        <taxon>Chrysomelidae</taxon>
        <taxon>Galerucinae</taxon>
        <taxon>Alticini</taxon>
        <taxon>Psylliodes</taxon>
    </lineage>
</organism>
<dbReference type="Pfam" id="PF03803">
    <property type="entry name" value="Scramblase"/>
    <property type="match status" value="1"/>
</dbReference>
<dbReference type="OrthoDB" id="444338at2759"/>
<accession>A0A9P0D500</accession>
<reference evidence="3" key="1">
    <citation type="submission" date="2022-01" db="EMBL/GenBank/DDBJ databases">
        <authorList>
            <person name="King R."/>
        </authorList>
    </citation>
    <scope>NUCLEOTIDE SEQUENCE</scope>
</reference>
<sequence>MPRSTSNSLRFFSERYPAGLEYLSHIDKLLIEKVIVDVDLLSRAETENKYIIRNCEGEQIFYAVEDTYCGRLPYDLQIFDNYIVENIRLSKKKGYYPGIKVFLPLEKLAAIVETKCKIFPKYIVKNPCGESVLKIKFPFICKTDKDVEGTVFENKEFIGSIRKRWSKLNMYEITFPKELAVEKKVALVAVCFLIQATFFRDTQEAEKNARHTARDFLPMGSHFGKHS</sequence>
<keyword evidence="2" id="KW-0449">Lipoprotein</keyword>
<keyword evidence="2" id="KW-0564">Palmitate</keyword>
<dbReference type="Proteomes" id="UP001153636">
    <property type="component" value="Chromosome 6"/>
</dbReference>
<dbReference type="PANTHER" id="PTHR23248">
    <property type="entry name" value="PHOSPHOLIPID SCRAMBLASE-RELATED"/>
    <property type="match status" value="1"/>
</dbReference>
<name>A0A9P0D500_9CUCU</name>
<dbReference type="PANTHER" id="PTHR23248:SF9">
    <property type="entry name" value="PHOSPHOLIPID SCRAMBLASE"/>
    <property type="match status" value="1"/>
</dbReference>
<dbReference type="GO" id="GO:0017128">
    <property type="term" value="F:phospholipid scramblase activity"/>
    <property type="evidence" value="ECO:0007669"/>
    <property type="project" value="InterPro"/>
</dbReference>
<evidence type="ECO:0000313" key="3">
    <source>
        <dbReference type="EMBL" id="CAH1111959.1"/>
    </source>
</evidence>
<keyword evidence="4" id="KW-1185">Reference proteome</keyword>
<evidence type="ECO:0000256" key="1">
    <source>
        <dbReference type="ARBA" id="ARBA00005350"/>
    </source>
</evidence>
<dbReference type="GO" id="GO:0005886">
    <property type="term" value="C:plasma membrane"/>
    <property type="evidence" value="ECO:0007669"/>
    <property type="project" value="TreeGrafter"/>
</dbReference>
<protein>
    <recommendedName>
        <fullName evidence="2">Phospholipid scramblase</fullName>
    </recommendedName>
</protein>
<dbReference type="EMBL" id="OV651818">
    <property type="protein sequence ID" value="CAH1111959.1"/>
    <property type="molecule type" value="Genomic_DNA"/>
</dbReference>
<dbReference type="AlphaFoldDB" id="A0A9P0D500"/>